<sequence>AELQRGETPVDVAVLNNKTQLFSCFFSDAHRTWVMTIEKENGYTHLDVLIQHSPQTAELILNQAMTESGADHMDKNFMLNSALFEHQKHFNVHLTGKLGLMYILYTLLSTTSRIWIPVPTNPASAHRRYLALRTMVKRRRVELLEHPVCQALIGIQMGTRQKLTNPTLILEKAIVIGILSIRLVIETVKVAFKRLQYFKNYENFFLHSSVHLHVYIRVPSGQRACQYNWICGMFSVIMAWCLLIFQFEQSLYFYELETTCTRFIFNAVYIVATSFKSIK</sequence>
<evidence type="ECO:0000256" key="1">
    <source>
        <dbReference type="ARBA" id="ARBA00022448"/>
    </source>
</evidence>
<keyword evidence="7" id="KW-0472">Membrane</keyword>
<keyword evidence="4" id="KW-0406">Ion transport</keyword>
<organism evidence="8 9">
    <name type="scientific">Macrostomum lignano</name>
    <dbReference type="NCBI Taxonomy" id="282301"/>
    <lineage>
        <taxon>Eukaryota</taxon>
        <taxon>Metazoa</taxon>
        <taxon>Spiralia</taxon>
        <taxon>Lophotrochozoa</taxon>
        <taxon>Platyhelminthes</taxon>
        <taxon>Rhabditophora</taxon>
        <taxon>Macrostomorpha</taxon>
        <taxon>Macrostomida</taxon>
        <taxon>Macrostomidae</taxon>
        <taxon>Macrostomum</taxon>
    </lineage>
</organism>
<protein>
    <submittedName>
        <fullName evidence="9">ANK_REP_REGION domain-containing protein</fullName>
    </submittedName>
</protein>
<accession>A0A1I8F2G0</accession>
<name>A0A1I8F2G0_9PLAT</name>
<dbReference type="WBParaSite" id="maker-unitig_12967-snap-gene-0.2-mRNA-1">
    <property type="protein sequence ID" value="maker-unitig_12967-snap-gene-0.2-mRNA-1"/>
    <property type="gene ID" value="maker-unitig_12967-snap-gene-0.2"/>
</dbReference>
<feature type="transmembrane region" description="Helical" evidence="7">
    <location>
        <begin position="227"/>
        <end position="245"/>
    </location>
</feature>
<keyword evidence="7" id="KW-1133">Transmembrane helix</keyword>
<reference evidence="9" key="1">
    <citation type="submission" date="2016-11" db="UniProtKB">
        <authorList>
            <consortium name="WormBaseParasite"/>
        </authorList>
    </citation>
    <scope>IDENTIFICATION</scope>
</reference>
<keyword evidence="7" id="KW-0812">Transmembrane</keyword>
<evidence type="ECO:0000256" key="2">
    <source>
        <dbReference type="ARBA" id="ARBA00022737"/>
    </source>
</evidence>
<dbReference type="Proteomes" id="UP000095280">
    <property type="component" value="Unplaced"/>
</dbReference>
<evidence type="ECO:0000256" key="4">
    <source>
        <dbReference type="ARBA" id="ARBA00023065"/>
    </source>
</evidence>
<proteinExistence type="predicted"/>
<dbReference type="GO" id="GO:1902495">
    <property type="term" value="C:transmembrane transporter complex"/>
    <property type="evidence" value="ECO:0007669"/>
    <property type="project" value="TreeGrafter"/>
</dbReference>
<evidence type="ECO:0000256" key="3">
    <source>
        <dbReference type="ARBA" id="ARBA00023043"/>
    </source>
</evidence>
<evidence type="ECO:0000256" key="7">
    <source>
        <dbReference type="SAM" id="Phobius"/>
    </source>
</evidence>
<keyword evidence="3" id="KW-0040">ANK repeat</keyword>
<dbReference type="InterPro" id="IPR052076">
    <property type="entry name" value="TRP_cation_channel"/>
</dbReference>
<keyword evidence="5" id="KW-0325">Glycoprotein</keyword>
<dbReference type="AlphaFoldDB" id="A0A1I8F2G0"/>
<dbReference type="GO" id="GO:0022857">
    <property type="term" value="F:transmembrane transporter activity"/>
    <property type="evidence" value="ECO:0007669"/>
    <property type="project" value="TreeGrafter"/>
</dbReference>
<keyword evidence="1" id="KW-0813">Transport</keyword>
<dbReference type="PANTHER" id="PTHR47143:SF1">
    <property type="entry name" value="ION_TRANS DOMAIN-CONTAINING PROTEIN"/>
    <property type="match status" value="1"/>
</dbReference>
<dbReference type="PANTHER" id="PTHR47143">
    <property type="entry name" value="TRANSIENT RECEPTOR POTENTIAL CATION CHANNEL PROTEIN PAINLESS"/>
    <property type="match status" value="1"/>
</dbReference>
<keyword evidence="6" id="KW-0407">Ion channel</keyword>
<evidence type="ECO:0000313" key="9">
    <source>
        <dbReference type="WBParaSite" id="maker-unitig_12967-snap-gene-0.2-mRNA-1"/>
    </source>
</evidence>
<keyword evidence="8" id="KW-1185">Reference proteome</keyword>
<keyword evidence="2" id="KW-0677">Repeat</keyword>
<evidence type="ECO:0000256" key="6">
    <source>
        <dbReference type="ARBA" id="ARBA00023303"/>
    </source>
</evidence>
<dbReference type="GO" id="GO:0034220">
    <property type="term" value="P:monoatomic ion transmembrane transport"/>
    <property type="evidence" value="ECO:0007669"/>
    <property type="project" value="UniProtKB-KW"/>
</dbReference>
<evidence type="ECO:0000256" key="5">
    <source>
        <dbReference type="ARBA" id="ARBA00023180"/>
    </source>
</evidence>
<evidence type="ECO:0000313" key="8">
    <source>
        <dbReference type="Proteomes" id="UP000095280"/>
    </source>
</evidence>